<reference evidence="2" key="1">
    <citation type="submission" date="2015-04" db="EMBL/GenBank/DDBJ databases">
        <title>The genome sequence of the plant pathogenic Rhizarian Plasmodiophora brassicae reveals insights in its biotrophic life cycle and the origin of chitin synthesis.</title>
        <authorList>
            <person name="Schwelm A."/>
            <person name="Fogelqvist J."/>
            <person name="Knaust A."/>
            <person name="Julke S."/>
            <person name="Lilja T."/>
            <person name="Dhandapani V."/>
            <person name="Bonilla-Rosso G."/>
            <person name="Karlsson M."/>
            <person name="Shevchenko A."/>
            <person name="Choi S.R."/>
            <person name="Kim H.G."/>
            <person name="Park J.Y."/>
            <person name="Lim Y.P."/>
            <person name="Ludwig-Muller J."/>
            <person name="Dixelius C."/>
        </authorList>
    </citation>
    <scope>NUCLEOTIDE SEQUENCE</scope>
    <source>
        <tissue evidence="2">Potato root galls</tissue>
    </source>
</reference>
<organism evidence="2">
    <name type="scientific">Spongospora subterranea</name>
    <dbReference type="NCBI Taxonomy" id="70186"/>
    <lineage>
        <taxon>Eukaryota</taxon>
        <taxon>Sar</taxon>
        <taxon>Rhizaria</taxon>
        <taxon>Endomyxa</taxon>
        <taxon>Phytomyxea</taxon>
        <taxon>Plasmodiophorida</taxon>
        <taxon>Plasmodiophoridae</taxon>
        <taxon>Spongospora</taxon>
    </lineage>
</organism>
<evidence type="ECO:0000313" key="2">
    <source>
        <dbReference type="EMBL" id="CRZ02719.1"/>
    </source>
</evidence>
<sequence length="163" mass="16520">MSVKISEAGTMLTPAQRAQVIVSEATEQLTQVVEELNDLLMEAGAIVGPEQTTSGTDLGDNVETTCVVSEGGDDAGQTENGPVGSMQQTSNGFKVGGMSLMAIGGVTVVIGLIGTGLYLYRNEVCGALGVTIPGVHDLSGSTTAMADQLMPDGVGDLGESITI</sequence>
<keyword evidence="1" id="KW-1133">Transmembrane helix</keyword>
<feature type="non-terminal residue" evidence="2">
    <location>
        <position position="163"/>
    </location>
</feature>
<protein>
    <submittedName>
        <fullName evidence="2">Uncharacterized protein</fullName>
    </submittedName>
</protein>
<keyword evidence="1" id="KW-0472">Membrane</keyword>
<feature type="transmembrane region" description="Helical" evidence="1">
    <location>
        <begin position="95"/>
        <end position="120"/>
    </location>
</feature>
<accession>A0A0H5R3X1</accession>
<evidence type="ECO:0000256" key="1">
    <source>
        <dbReference type="SAM" id="Phobius"/>
    </source>
</evidence>
<dbReference type="AlphaFoldDB" id="A0A0H5R3X1"/>
<name>A0A0H5R3X1_9EUKA</name>
<proteinExistence type="predicted"/>
<keyword evidence="1" id="KW-0812">Transmembrane</keyword>
<dbReference type="EMBL" id="HACM01002277">
    <property type="protein sequence ID" value="CRZ02719.1"/>
    <property type="molecule type" value="Transcribed_RNA"/>
</dbReference>